<evidence type="ECO:0000313" key="6">
    <source>
        <dbReference type="Proteomes" id="UP000318801"/>
    </source>
</evidence>
<evidence type="ECO:0000256" key="1">
    <source>
        <dbReference type="ARBA" id="ARBA00023015"/>
    </source>
</evidence>
<evidence type="ECO:0000259" key="4">
    <source>
        <dbReference type="PROSITE" id="PS50995"/>
    </source>
</evidence>
<evidence type="ECO:0000256" key="2">
    <source>
        <dbReference type="ARBA" id="ARBA00023125"/>
    </source>
</evidence>
<gene>
    <name evidence="5" type="ORF">FJU08_10030</name>
</gene>
<feature type="domain" description="HTH marR-type" evidence="4">
    <location>
        <begin position="9"/>
        <end position="145"/>
    </location>
</feature>
<proteinExistence type="predicted"/>
<dbReference type="PROSITE" id="PS01117">
    <property type="entry name" value="HTH_MARR_1"/>
    <property type="match status" value="1"/>
</dbReference>
<dbReference type="EMBL" id="VHLG01000004">
    <property type="protein sequence ID" value="TPW30989.1"/>
    <property type="molecule type" value="Genomic_DNA"/>
</dbReference>
<dbReference type="SMART" id="SM00347">
    <property type="entry name" value="HTH_MARR"/>
    <property type="match status" value="1"/>
</dbReference>
<dbReference type="InterPro" id="IPR000835">
    <property type="entry name" value="HTH_MarR-typ"/>
</dbReference>
<organism evidence="5 6">
    <name type="scientific">Martelella alba</name>
    <dbReference type="NCBI Taxonomy" id="2590451"/>
    <lineage>
        <taxon>Bacteria</taxon>
        <taxon>Pseudomonadati</taxon>
        <taxon>Pseudomonadota</taxon>
        <taxon>Alphaproteobacteria</taxon>
        <taxon>Hyphomicrobiales</taxon>
        <taxon>Aurantimonadaceae</taxon>
        <taxon>Martelella</taxon>
    </lineage>
</organism>
<dbReference type="GO" id="GO:0003677">
    <property type="term" value="F:DNA binding"/>
    <property type="evidence" value="ECO:0007669"/>
    <property type="project" value="UniProtKB-KW"/>
</dbReference>
<dbReference type="PANTHER" id="PTHR42756:SF1">
    <property type="entry name" value="TRANSCRIPTIONAL REPRESSOR OF EMRAB OPERON"/>
    <property type="match status" value="1"/>
</dbReference>
<comment type="caution">
    <text evidence="5">The sequence shown here is derived from an EMBL/GenBank/DDBJ whole genome shotgun (WGS) entry which is preliminary data.</text>
</comment>
<dbReference type="Proteomes" id="UP000318801">
    <property type="component" value="Unassembled WGS sequence"/>
</dbReference>
<dbReference type="Pfam" id="PF01047">
    <property type="entry name" value="MarR"/>
    <property type="match status" value="1"/>
</dbReference>
<evidence type="ECO:0000313" key="5">
    <source>
        <dbReference type="EMBL" id="TPW30989.1"/>
    </source>
</evidence>
<dbReference type="PRINTS" id="PR00598">
    <property type="entry name" value="HTHMARR"/>
</dbReference>
<dbReference type="PROSITE" id="PS50995">
    <property type="entry name" value="HTH_MARR_2"/>
    <property type="match status" value="1"/>
</dbReference>
<keyword evidence="3" id="KW-0804">Transcription</keyword>
<protein>
    <submittedName>
        <fullName evidence="5">MarR family transcriptional regulator</fullName>
    </submittedName>
</protein>
<dbReference type="SUPFAM" id="SSF46785">
    <property type="entry name" value="Winged helix' DNA-binding domain"/>
    <property type="match status" value="1"/>
</dbReference>
<keyword evidence="1" id="KW-0805">Transcription regulation</keyword>
<name>A0A506UE65_9HYPH</name>
<dbReference type="OrthoDB" id="8452803at2"/>
<reference evidence="5 6" key="1">
    <citation type="submission" date="2019-06" db="EMBL/GenBank/DDBJ databases">
        <authorList>
            <person name="Li M."/>
        </authorList>
    </citation>
    <scope>NUCLEOTIDE SEQUENCE [LARGE SCALE GENOMIC DNA]</scope>
    <source>
        <strain evidence="5 6">BGMRC2036</strain>
    </source>
</reference>
<dbReference type="PANTHER" id="PTHR42756">
    <property type="entry name" value="TRANSCRIPTIONAL REGULATOR, MARR"/>
    <property type="match status" value="1"/>
</dbReference>
<accession>A0A506UE65</accession>
<dbReference type="InterPro" id="IPR036388">
    <property type="entry name" value="WH-like_DNA-bd_sf"/>
</dbReference>
<keyword evidence="6" id="KW-1185">Reference proteome</keyword>
<keyword evidence="2" id="KW-0238">DNA-binding</keyword>
<dbReference type="RefSeq" id="WP_141148861.1">
    <property type="nucleotide sequence ID" value="NZ_VHLG01000004.1"/>
</dbReference>
<sequence>MSSEINRQAITFMETMTVASRKMRTYYNAQVSRYGLTFARARVILLLSKNKVMNQSALACELELEKPTVVRMLDRMEAIGLISRSPDPNDRRANLISLSEHGKAMAVKLDQVRVEFFDALFGPADAQKLAGGIAVFETIIARIEKLEAHDGDI</sequence>
<dbReference type="InterPro" id="IPR036390">
    <property type="entry name" value="WH_DNA-bd_sf"/>
</dbReference>
<dbReference type="AlphaFoldDB" id="A0A506UE65"/>
<dbReference type="GO" id="GO:0003700">
    <property type="term" value="F:DNA-binding transcription factor activity"/>
    <property type="evidence" value="ECO:0007669"/>
    <property type="project" value="InterPro"/>
</dbReference>
<dbReference type="Gene3D" id="1.10.10.10">
    <property type="entry name" value="Winged helix-like DNA-binding domain superfamily/Winged helix DNA-binding domain"/>
    <property type="match status" value="1"/>
</dbReference>
<dbReference type="InterPro" id="IPR023187">
    <property type="entry name" value="Tscrpt_reg_MarR-type_CS"/>
</dbReference>
<evidence type="ECO:0000256" key="3">
    <source>
        <dbReference type="ARBA" id="ARBA00023163"/>
    </source>
</evidence>